<feature type="domain" description="DUF6950" evidence="1">
    <location>
        <begin position="5"/>
        <end position="139"/>
    </location>
</feature>
<proteinExistence type="predicted"/>
<reference evidence="2 3" key="2">
    <citation type="submission" date="2019-01" db="EMBL/GenBank/DDBJ databases">
        <authorList>
            <person name="Li Y."/>
        </authorList>
    </citation>
    <scope>NUCLEOTIDE SEQUENCE [LARGE SCALE GENOMIC DNA]</scope>
    <source>
        <strain evidence="2 3">2D-5</strain>
    </source>
</reference>
<evidence type="ECO:0000313" key="3">
    <source>
        <dbReference type="Proteomes" id="UP000285710"/>
    </source>
</evidence>
<evidence type="ECO:0000259" key="1">
    <source>
        <dbReference type="Pfam" id="PF22262"/>
    </source>
</evidence>
<dbReference type="InterPro" id="IPR053802">
    <property type="entry name" value="DUF6950"/>
</dbReference>
<evidence type="ECO:0000313" key="2">
    <source>
        <dbReference type="EMBL" id="RWR08531.1"/>
    </source>
</evidence>
<gene>
    <name evidence="2" type="ORF">D2T33_15660</name>
</gene>
<dbReference type="AlphaFoldDB" id="A0A443IPT0"/>
<dbReference type="EMBL" id="SAUW01000017">
    <property type="protein sequence ID" value="RWR08531.1"/>
    <property type="molecule type" value="Genomic_DNA"/>
</dbReference>
<dbReference type="RefSeq" id="WP_128270390.1">
    <property type="nucleotide sequence ID" value="NZ_SAUW01000017.1"/>
</dbReference>
<protein>
    <recommendedName>
        <fullName evidence="1">DUF6950 domain-containing protein</fullName>
    </recommendedName>
</protein>
<accession>A0A443IPT0</accession>
<name>A0A443IPT0_9RHOB</name>
<dbReference type="Pfam" id="PF22262">
    <property type="entry name" value="DUF6950"/>
    <property type="match status" value="1"/>
</dbReference>
<keyword evidence="3" id="KW-1185">Reference proteome</keyword>
<dbReference type="Proteomes" id="UP000285710">
    <property type="component" value="Unassembled WGS sequence"/>
</dbReference>
<reference evidence="2 3" key="1">
    <citation type="submission" date="2019-01" db="EMBL/GenBank/DDBJ databases">
        <title>Sinorhodobacter populi sp. nov. isolated from the symptomatic bark tissue of Populus euramericana canker.</title>
        <authorList>
            <person name="Xu G."/>
        </authorList>
    </citation>
    <scope>NUCLEOTIDE SEQUENCE [LARGE SCALE GENOMIC DNA]</scope>
    <source>
        <strain evidence="2 3">2D-5</strain>
    </source>
</reference>
<sequence>MTDLTRLPDWRARFAAEMDRQRQVPFEWGAHDCVSGLAFVAVEALTGVDLRPDWAGYTTAAGALKKLKSKGHNNLGEMMASLFPEIPPALARVGDLGLIPTDDAIGAGLCIFDASGVVTLTETGHGRMPREAATQAFKVG</sequence>
<organism evidence="2 3">
    <name type="scientific">Paenirhodobacter populi</name>
    <dbReference type="NCBI Taxonomy" id="2306993"/>
    <lineage>
        <taxon>Bacteria</taxon>
        <taxon>Pseudomonadati</taxon>
        <taxon>Pseudomonadota</taxon>
        <taxon>Alphaproteobacteria</taxon>
        <taxon>Rhodobacterales</taxon>
        <taxon>Rhodobacter group</taxon>
        <taxon>Paenirhodobacter</taxon>
    </lineage>
</organism>
<comment type="caution">
    <text evidence="2">The sequence shown here is derived from an EMBL/GenBank/DDBJ whole genome shotgun (WGS) entry which is preliminary data.</text>
</comment>